<dbReference type="AlphaFoldDB" id="A0A5A7UKR2"/>
<sequence>MMDARPVRSNSCRASSSGSKRKRGRQTIKTMVVIRDAMDCANDQLRAILELSRADMVCCMMIMTQKLPVMKAFLDISNDIKMDYCNVLLHDNP</sequence>
<evidence type="ECO:0000256" key="1">
    <source>
        <dbReference type="SAM" id="MobiDB-lite"/>
    </source>
</evidence>
<dbReference type="Proteomes" id="UP000321393">
    <property type="component" value="Unassembled WGS sequence"/>
</dbReference>
<feature type="region of interest" description="Disordered" evidence="1">
    <location>
        <begin position="1"/>
        <end position="26"/>
    </location>
</feature>
<feature type="compositionally biased region" description="Low complexity" evidence="1">
    <location>
        <begin position="8"/>
        <end position="18"/>
    </location>
</feature>
<evidence type="ECO:0000313" key="3">
    <source>
        <dbReference type="Proteomes" id="UP000321393"/>
    </source>
</evidence>
<reference evidence="2 3" key="1">
    <citation type="submission" date="2019-08" db="EMBL/GenBank/DDBJ databases">
        <title>Draft genome sequences of two oriental melons (Cucumis melo L. var makuwa).</title>
        <authorList>
            <person name="Kwon S.-Y."/>
        </authorList>
    </citation>
    <scope>NUCLEOTIDE SEQUENCE [LARGE SCALE GENOMIC DNA]</scope>
    <source>
        <strain evidence="3">cv. SW 3</strain>
        <tissue evidence="2">Leaf</tissue>
    </source>
</reference>
<protein>
    <submittedName>
        <fullName evidence="2">RING-H2 finger protein ATL66</fullName>
    </submittedName>
</protein>
<organism evidence="2 3">
    <name type="scientific">Cucumis melo var. makuwa</name>
    <name type="common">Oriental melon</name>
    <dbReference type="NCBI Taxonomy" id="1194695"/>
    <lineage>
        <taxon>Eukaryota</taxon>
        <taxon>Viridiplantae</taxon>
        <taxon>Streptophyta</taxon>
        <taxon>Embryophyta</taxon>
        <taxon>Tracheophyta</taxon>
        <taxon>Spermatophyta</taxon>
        <taxon>Magnoliopsida</taxon>
        <taxon>eudicotyledons</taxon>
        <taxon>Gunneridae</taxon>
        <taxon>Pentapetalae</taxon>
        <taxon>rosids</taxon>
        <taxon>fabids</taxon>
        <taxon>Cucurbitales</taxon>
        <taxon>Cucurbitaceae</taxon>
        <taxon>Benincaseae</taxon>
        <taxon>Cucumis</taxon>
    </lineage>
</organism>
<dbReference type="EMBL" id="SSTE01008862">
    <property type="protein sequence ID" value="KAA0054131.1"/>
    <property type="molecule type" value="Genomic_DNA"/>
</dbReference>
<evidence type="ECO:0000313" key="2">
    <source>
        <dbReference type="EMBL" id="KAA0054131.1"/>
    </source>
</evidence>
<name>A0A5A7UKR2_CUCMM</name>
<accession>A0A5A7UKR2</accession>
<proteinExistence type="predicted"/>
<gene>
    <name evidence="2" type="ORF">E6C27_scaffold131G00470</name>
</gene>
<comment type="caution">
    <text evidence="2">The sequence shown here is derived from an EMBL/GenBank/DDBJ whole genome shotgun (WGS) entry which is preliminary data.</text>
</comment>